<protein>
    <recommendedName>
        <fullName evidence="2">Type II secretion system protein H</fullName>
    </recommendedName>
    <alternativeName>
        <fullName evidence="10">General secretion pathway protein H</fullName>
    </alternativeName>
</protein>
<dbReference type="Gene3D" id="3.55.40.10">
    <property type="entry name" value="minor pseudopilin epsh domain"/>
    <property type="match status" value="1"/>
</dbReference>
<dbReference type="SUPFAM" id="SSF54523">
    <property type="entry name" value="Pili subunits"/>
    <property type="match status" value="1"/>
</dbReference>
<keyword evidence="5" id="KW-0997">Cell inner membrane</keyword>
<name>A0A6I6HJE6_VARPD</name>
<dbReference type="InterPro" id="IPR022346">
    <property type="entry name" value="T2SS_GspH"/>
</dbReference>
<comment type="subcellular location">
    <subcellularLocation>
        <location evidence="1">Cell inner membrane</location>
        <topology evidence="1">Single-pass membrane protein</topology>
    </subcellularLocation>
</comment>
<keyword evidence="8 11" id="KW-0472">Membrane</keyword>
<keyword evidence="6 11" id="KW-0812">Transmembrane</keyword>
<evidence type="ECO:0000256" key="9">
    <source>
        <dbReference type="ARBA" id="ARBA00025772"/>
    </source>
</evidence>
<proteinExistence type="inferred from homology"/>
<evidence type="ECO:0000313" key="13">
    <source>
        <dbReference type="EMBL" id="QGW82979.1"/>
    </source>
</evidence>
<dbReference type="GO" id="GO:0015627">
    <property type="term" value="C:type II protein secretion system complex"/>
    <property type="evidence" value="ECO:0007669"/>
    <property type="project" value="InterPro"/>
</dbReference>
<dbReference type="PROSITE" id="PS00409">
    <property type="entry name" value="PROKAR_NTER_METHYL"/>
    <property type="match status" value="1"/>
</dbReference>
<dbReference type="InterPro" id="IPR012902">
    <property type="entry name" value="N_methyl_site"/>
</dbReference>
<evidence type="ECO:0000256" key="3">
    <source>
        <dbReference type="ARBA" id="ARBA00022475"/>
    </source>
</evidence>
<evidence type="ECO:0000256" key="6">
    <source>
        <dbReference type="ARBA" id="ARBA00022692"/>
    </source>
</evidence>
<evidence type="ECO:0000256" key="2">
    <source>
        <dbReference type="ARBA" id="ARBA00021549"/>
    </source>
</evidence>
<sequence length="187" mass="19221">MRSGWRWPMVARAALGGFTLVELMAVVAIMAILGSIAVSSFRDLLLNQRLAAASSGFVAALNLARTEAIQRSQKVHVGALEGSDWSSGWAVQAGPEGAMQTVRKFEKLPNGVSVDAALGDGFVRGLDYDSNGFSRRAGGTGFGAGCLTLKAESGRRASIVVSASGRARVCNPDVRGECGSGACGSGG</sequence>
<dbReference type="Proteomes" id="UP000425817">
    <property type="component" value="Chromosome"/>
</dbReference>
<evidence type="ECO:0000259" key="12">
    <source>
        <dbReference type="Pfam" id="PF12019"/>
    </source>
</evidence>
<dbReference type="EMBL" id="CP046622">
    <property type="protein sequence ID" value="QGW82979.1"/>
    <property type="molecule type" value="Genomic_DNA"/>
</dbReference>
<evidence type="ECO:0000256" key="5">
    <source>
        <dbReference type="ARBA" id="ARBA00022519"/>
    </source>
</evidence>
<accession>A0A6I6HJE6</accession>
<keyword evidence="4" id="KW-0488">Methylation</keyword>
<evidence type="ECO:0000256" key="10">
    <source>
        <dbReference type="ARBA" id="ARBA00030775"/>
    </source>
</evidence>
<evidence type="ECO:0000256" key="11">
    <source>
        <dbReference type="SAM" id="Phobius"/>
    </source>
</evidence>
<evidence type="ECO:0000256" key="8">
    <source>
        <dbReference type="ARBA" id="ARBA00023136"/>
    </source>
</evidence>
<dbReference type="GO" id="GO:0015628">
    <property type="term" value="P:protein secretion by the type II secretion system"/>
    <property type="evidence" value="ECO:0007669"/>
    <property type="project" value="InterPro"/>
</dbReference>
<comment type="similarity">
    <text evidence="9">Belongs to the GSP H family.</text>
</comment>
<organism evidence="13 14">
    <name type="scientific">Variovorax paradoxus</name>
    <dbReference type="NCBI Taxonomy" id="34073"/>
    <lineage>
        <taxon>Bacteria</taxon>
        <taxon>Pseudomonadati</taxon>
        <taxon>Pseudomonadota</taxon>
        <taxon>Betaproteobacteria</taxon>
        <taxon>Burkholderiales</taxon>
        <taxon>Comamonadaceae</taxon>
        <taxon>Variovorax</taxon>
    </lineage>
</organism>
<keyword evidence="7 11" id="KW-1133">Transmembrane helix</keyword>
<dbReference type="Pfam" id="PF07963">
    <property type="entry name" value="N_methyl"/>
    <property type="match status" value="1"/>
</dbReference>
<dbReference type="Pfam" id="PF12019">
    <property type="entry name" value="GspH"/>
    <property type="match status" value="1"/>
</dbReference>
<evidence type="ECO:0000313" key="14">
    <source>
        <dbReference type="Proteomes" id="UP000425817"/>
    </source>
</evidence>
<evidence type="ECO:0000256" key="4">
    <source>
        <dbReference type="ARBA" id="ARBA00022481"/>
    </source>
</evidence>
<evidence type="ECO:0000256" key="7">
    <source>
        <dbReference type="ARBA" id="ARBA00022989"/>
    </source>
</evidence>
<dbReference type="GO" id="GO:0005886">
    <property type="term" value="C:plasma membrane"/>
    <property type="evidence" value="ECO:0007669"/>
    <property type="project" value="UniProtKB-SubCell"/>
</dbReference>
<gene>
    <name evidence="13" type="ORF">GOQ09_15965</name>
</gene>
<dbReference type="AlphaFoldDB" id="A0A6I6HJE6"/>
<keyword evidence="3" id="KW-1003">Cell membrane</keyword>
<dbReference type="InterPro" id="IPR045584">
    <property type="entry name" value="Pilin-like"/>
</dbReference>
<dbReference type="OrthoDB" id="8853134at2"/>
<reference evidence="13 14" key="1">
    <citation type="submission" date="2019-12" db="EMBL/GenBank/DDBJ databases">
        <title>Hybrid Genome Assemblies of two High G+C Isolates from Undergraduate Microbiology Courses.</title>
        <authorList>
            <person name="Ne Ville C.J."/>
            <person name="Enright D."/>
            <person name="Hernandez I."/>
            <person name="Dodsworth J."/>
            <person name="Orwin P.M."/>
        </authorList>
    </citation>
    <scope>NUCLEOTIDE SEQUENCE [LARGE SCALE GENOMIC DNA]</scope>
    <source>
        <strain evidence="13 14">CSUSB</strain>
    </source>
</reference>
<evidence type="ECO:0000256" key="1">
    <source>
        <dbReference type="ARBA" id="ARBA00004377"/>
    </source>
</evidence>
<dbReference type="NCBIfam" id="TIGR02532">
    <property type="entry name" value="IV_pilin_GFxxxE"/>
    <property type="match status" value="1"/>
</dbReference>
<feature type="domain" description="General secretion pathway GspH" evidence="12">
    <location>
        <begin position="56"/>
        <end position="165"/>
    </location>
</feature>
<feature type="transmembrane region" description="Helical" evidence="11">
    <location>
        <begin position="12"/>
        <end position="38"/>
    </location>
</feature>